<keyword evidence="13" id="KW-0496">Mitochondrion</keyword>
<dbReference type="GO" id="GO:0090560">
    <property type="term" value="F:2-(3-amino-3-carboxypropyl)histidine synthase activity"/>
    <property type="evidence" value="ECO:0007669"/>
    <property type="project" value="InterPro"/>
</dbReference>
<dbReference type="Gene3D" id="3.40.50.11860">
    <property type="entry name" value="Diphthamide synthesis DPH1/DPH2 domain 3"/>
    <property type="match status" value="1"/>
</dbReference>
<dbReference type="SFLD" id="SFLDS00032">
    <property type="entry name" value="Radical_SAM_3-amino-3-carboxyp"/>
    <property type="match status" value="1"/>
</dbReference>
<comment type="similarity">
    <text evidence="4 16">Belongs to the DPH1/DPH2 family. DPH2 subfamily.</text>
</comment>
<dbReference type="GO" id="GO:0046872">
    <property type="term" value="F:metal ion binding"/>
    <property type="evidence" value="ECO:0007669"/>
    <property type="project" value="UniProtKB-KW"/>
</dbReference>
<keyword evidence="10 16" id="KW-0408">Iron</keyword>
<keyword evidence="18" id="KW-1185">Reference proteome</keyword>
<comment type="cofactor">
    <cofactor evidence="1">
        <name>[4Fe-4S] cluster</name>
        <dbReference type="ChEBI" id="CHEBI:49883"/>
    </cofactor>
</comment>
<keyword evidence="12" id="KW-0175">Coiled coil</keyword>
<evidence type="ECO:0000256" key="16">
    <source>
        <dbReference type="RuleBase" id="RU364133"/>
    </source>
</evidence>
<dbReference type="STRING" id="623744.A0A553MU61"/>
<dbReference type="Gene3D" id="1.20.5.340">
    <property type="match status" value="1"/>
</dbReference>
<accession>A0A553MU61</accession>
<evidence type="ECO:0000256" key="11">
    <source>
        <dbReference type="ARBA" id="ARBA00023014"/>
    </source>
</evidence>
<keyword evidence="11 16" id="KW-0411">Iron-sulfur</keyword>
<evidence type="ECO:0000256" key="8">
    <source>
        <dbReference type="ARBA" id="ARBA00022723"/>
    </source>
</evidence>
<dbReference type="InterPro" id="IPR016435">
    <property type="entry name" value="DPH1/DPH2"/>
</dbReference>
<evidence type="ECO:0000256" key="12">
    <source>
        <dbReference type="ARBA" id="ARBA00023054"/>
    </source>
</evidence>
<evidence type="ECO:0000256" key="15">
    <source>
        <dbReference type="ARBA" id="ARBA00045159"/>
    </source>
</evidence>
<comment type="subcellular location">
    <subcellularLocation>
        <location evidence="2">Mitochondrion membrane</location>
    </subcellularLocation>
</comment>
<dbReference type="Pfam" id="PF07798">
    <property type="entry name" value="CCDC90-like"/>
    <property type="match status" value="1"/>
</dbReference>
<evidence type="ECO:0000256" key="2">
    <source>
        <dbReference type="ARBA" id="ARBA00004325"/>
    </source>
</evidence>
<evidence type="ECO:0000313" key="18">
    <source>
        <dbReference type="Proteomes" id="UP000316079"/>
    </source>
</evidence>
<name>A0A553MU61_9TELE</name>
<comment type="pathway">
    <text evidence="3 16">Protein modification; peptidyl-diphthamide biosynthesis.</text>
</comment>
<dbReference type="Pfam" id="PF01866">
    <property type="entry name" value="Diphthamide_syn"/>
    <property type="match status" value="1"/>
</dbReference>
<dbReference type="InterPro" id="IPR010014">
    <property type="entry name" value="DHP2"/>
</dbReference>
<comment type="function">
    <text evidence="15 16">Required for the first step of diphthamide biosynthesis, a post-translational modification of histidine which occurs in elongation factor 2. DPH1 and DPH2 transfer a 3-amino-3-carboxypropyl (ACP) group from S-adenosyl-L-methionine (SAM) to a histidine residue, the reaction is assisted by a reduction system comprising DPH3 and a NADH-dependent reductase. Facilitates the reduction of the catalytic iron-sulfur cluster found in the DPH1 subunit.</text>
</comment>
<evidence type="ECO:0000256" key="7">
    <source>
        <dbReference type="ARBA" id="ARBA00022692"/>
    </source>
</evidence>
<evidence type="ECO:0000256" key="13">
    <source>
        <dbReference type="ARBA" id="ARBA00023128"/>
    </source>
</evidence>
<dbReference type="PANTHER" id="PTHR10762:SF2">
    <property type="entry name" value="2-(3-AMINO-3-CARBOXYPROPYL)HISTIDINE SYNTHASE SUBUNIT 2"/>
    <property type="match status" value="1"/>
</dbReference>
<sequence>MKSALGKRLIVAVRIGFNRVNANICSGKSSFQRFTGCHLRHRELSTSATTLQYDVKKSDIAKSGNRKLFFDTHAMVQRMEESGFIPEQAEAIVRMMVNISNSNMDVMYSDMATKSQQEIMLQKVMSHIAAVKKDMIILEKSEFSALLTENEDVMNKKRADIILDMNVEKSRVKEMWADYGRKLIGTRNELIEMNSEQDRHVTQTNMKIDTEVSGLKTMLEAHKLDSIKYLADKMSVAFSSSGEDLLQRSVCLSTGSFTGDRAELYQISETIHFVSKNKFKRVALQFPDELLPDARWVSAEIEGETKAKTFILGDTSYGSCCVDAVAAEHVGADCIVHYGPSCLSPCRRLPLLNVFGKRPIDVQQCAASFKELYPDHQSHVVILYDVSYMHAIGDLRVLLSEAYPSVVVSQLKTDHSDGPGQEQNMEDTDSHEERGIFEFGRQFNLKHGKSLEDYRMFFIGQEGRTLTNFMMTWNRCTFSSFNPETASGRVELLGINKALMKRYYAIERAKDANVVGILVGTLGVVNYLTVIEQLKDVIRKAGKKSYLFAVGKINVPKLANFLEIDVYVLVACPENSLLDSGDFYKPIVTPFEMEVACNKHRESHVGFPEPNQAATDEDTPDVSLITGSLRTCFTNTSEINGSSESSSLVLRNQTLTVANSNSAASFLAGRSWQGLEPRLGETPVVKAVEGRRGIAIAYEEEGVGNEDTL</sequence>
<dbReference type="UniPathway" id="UPA00559"/>
<dbReference type="AlphaFoldDB" id="A0A553MU61"/>
<proteinExistence type="inferred from homology"/>
<dbReference type="InterPro" id="IPR042265">
    <property type="entry name" value="DPH1/DPH2_3"/>
</dbReference>
<dbReference type="InterPro" id="IPR024461">
    <property type="entry name" value="CCDC90-like"/>
</dbReference>
<dbReference type="GO" id="GO:0017183">
    <property type="term" value="P:protein histidyl modification to diphthamide"/>
    <property type="evidence" value="ECO:0007669"/>
    <property type="project" value="UniProtKB-UniPathway"/>
</dbReference>
<dbReference type="FunFam" id="1.20.5.340:FF:000015">
    <property type="entry name" value="Mitochondrial calcium uniporter regulator 1"/>
    <property type="match status" value="1"/>
</dbReference>
<evidence type="ECO:0000256" key="5">
    <source>
        <dbReference type="ARBA" id="ARBA00007224"/>
    </source>
</evidence>
<dbReference type="FunFam" id="3.40.50.11840:FF:000002">
    <property type="entry name" value="2-(3-amino-3-carboxypropyl)histidine synthase subunit 2"/>
    <property type="match status" value="1"/>
</dbReference>
<dbReference type="Gene3D" id="3.40.50.11840">
    <property type="entry name" value="Diphthamide synthesis DPH1/DPH2 domain 1"/>
    <property type="match status" value="1"/>
</dbReference>
<comment type="caution">
    <text evidence="17">The sequence shown here is derived from an EMBL/GenBank/DDBJ whole genome shotgun (WGS) entry which is preliminary data.</text>
</comment>
<dbReference type="InterPro" id="IPR042263">
    <property type="entry name" value="DPH1/DPH2_1"/>
</dbReference>
<evidence type="ECO:0000256" key="6">
    <source>
        <dbReference type="ARBA" id="ARBA00021914"/>
    </source>
</evidence>
<dbReference type="EMBL" id="SRMA01027267">
    <property type="protein sequence ID" value="TRY56716.1"/>
    <property type="molecule type" value="Genomic_DNA"/>
</dbReference>
<dbReference type="SFLD" id="SFLDF00408">
    <property type="entry name" value="Diphthamide_biosynthesis_famil"/>
    <property type="match status" value="1"/>
</dbReference>
<reference evidence="17 18" key="1">
    <citation type="journal article" date="2019" name="Sci. Data">
        <title>Hybrid genome assembly and annotation of Danionella translucida.</title>
        <authorList>
            <person name="Kadobianskyi M."/>
            <person name="Schulze L."/>
            <person name="Schuelke M."/>
            <person name="Judkewitz B."/>
        </authorList>
    </citation>
    <scope>NUCLEOTIDE SEQUENCE [LARGE SCALE GENOMIC DNA]</scope>
    <source>
        <strain evidence="17 18">Bolton</strain>
    </source>
</reference>
<evidence type="ECO:0000256" key="14">
    <source>
        <dbReference type="ARBA" id="ARBA00023136"/>
    </source>
</evidence>
<dbReference type="SFLD" id="SFLDG01121">
    <property type="entry name" value="Diphthamide_biosynthesis"/>
    <property type="match status" value="1"/>
</dbReference>
<dbReference type="GO" id="GO:0051536">
    <property type="term" value="F:iron-sulfur cluster binding"/>
    <property type="evidence" value="ECO:0007669"/>
    <property type="project" value="UniProtKB-KW"/>
</dbReference>
<evidence type="ECO:0000256" key="3">
    <source>
        <dbReference type="ARBA" id="ARBA00005156"/>
    </source>
</evidence>
<protein>
    <recommendedName>
        <fullName evidence="6 16">2-(3-amino-3-carboxypropyl)histidine synthase subunit 2</fullName>
    </recommendedName>
</protein>
<evidence type="ECO:0000256" key="10">
    <source>
        <dbReference type="ARBA" id="ARBA00023004"/>
    </source>
</evidence>
<evidence type="ECO:0000313" key="17">
    <source>
        <dbReference type="EMBL" id="TRY56716.1"/>
    </source>
</evidence>
<dbReference type="GO" id="GO:0031966">
    <property type="term" value="C:mitochondrial membrane"/>
    <property type="evidence" value="ECO:0007669"/>
    <property type="project" value="UniProtKB-SubCell"/>
</dbReference>
<comment type="similarity">
    <text evidence="5">Belongs to the CCDC90 family.</text>
</comment>
<keyword evidence="7" id="KW-0812">Transmembrane</keyword>
<dbReference type="OrthoDB" id="449241at2759"/>
<organism evidence="17 18">
    <name type="scientific">Danionella cerebrum</name>
    <dbReference type="NCBI Taxonomy" id="2873325"/>
    <lineage>
        <taxon>Eukaryota</taxon>
        <taxon>Metazoa</taxon>
        <taxon>Chordata</taxon>
        <taxon>Craniata</taxon>
        <taxon>Vertebrata</taxon>
        <taxon>Euteleostomi</taxon>
        <taxon>Actinopterygii</taxon>
        <taxon>Neopterygii</taxon>
        <taxon>Teleostei</taxon>
        <taxon>Ostariophysi</taxon>
        <taxon>Cypriniformes</taxon>
        <taxon>Danionidae</taxon>
        <taxon>Danioninae</taxon>
        <taxon>Danionella</taxon>
    </lineage>
</organism>
<evidence type="ECO:0000256" key="4">
    <source>
        <dbReference type="ARBA" id="ARBA00006179"/>
    </source>
</evidence>
<keyword evidence="8 16" id="KW-0479">Metal-binding</keyword>
<evidence type="ECO:0000256" key="9">
    <source>
        <dbReference type="ARBA" id="ARBA00022989"/>
    </source>
</evidence>
<dbReference type="NCBIfam" id="TIGR00272">
    <property type="entry name" value="DPH2"/>
    <property type="match status" value="1"/>
</dbReference>
<keyword evidence="9" id="KW-1133">Transmembrane helix</keyword>
<dbReference type="NCBIfam" id="TIGR00322">
    <property type="entry name" value="diphth2_R"/>
    <property type="match status" value="1"/>
</dbReference>
<evidence type="ECO:0000256" key="1">
    <source>
        <dbReference type="ARBA" id="ARBA00001966"/>
    </source>
</evidence>
<dbReference type="Proteomes" id="UP000316079">
    <property type="component" value="Unassembled WGS sequence"/>
</dbReference>
<keyword evidence="14" id="KW-0472">Membrane</keyword>
<gene>
    <name evidence="17" type="ORF">DNTS_012979</name>
</gene>
<dbReference type="PANTHER" id="PTHR10762">
    <property type="entry name" value="DIPHTHAMIDE BIOSYNTHESIS PROTEIN"/>
    <property type="match status" value="1"/>
</dbReference>
<dbReference type="FunFam" id="3.40.50.11860:FF:000001">
    <property type="entry name" value="2-(3-amino-3-carboxypropyl)histidine synthase subunit 2"/>
    <property type="match status" value="1"/>
</dbReference>